<organism evidence="2 3">
    <name type="scientific">Methylobacterium nonmethylotrophicum</name>
    <dbReference type="NCBI Taxonomy" id="1141884"/>
    <lineage>
        <taxon>Bacteria</taxon>
        <taxon>Pseudomonadati</taxon>
        <taxon>Pseudomonadota</taxon>
        <taxon>Alphaproteobacteria</taxon>
        <taxon>Hyphomicrobiales</taxon>
        <taxon>Methylobacteriaceae</taxon>
        <taxon>Methylobacterium</taxon>
    </lineage>
</organism>
<comment type="caution">
    <text evidence="2">The sequence shown here is derived from an EMBL/GenBank/DDBJ whole genome shotgun (WGS) entry which is preliminary data.</text>
</comment>
<dbReference type="Proteomes" id="UP000297535">
    <property type="component" value="Unassembled WGS sequence"/>
</dbReference>
<name>A0A4Z0NN72_9HYPH</name>
<dbReference type="OrthoDB" id="7856237at2"/>
<protein>
    <recommendedName>
        <fullName evidence="4">ERF family protein</fullName>
    </recommendedName>
</protein>
<sequence>MRRTCAGLSRPQRPTSPAARSPFATSSLPGRIRSGRSPMRAPGPCAPLIGLPSRASRRSTASRLGSASSHPPRTSSRSPGGARERGQHSGDRRRARHPRTRRGPGPGHGRRRRRGRRPRPFHRRHLRHHRPPQGARVLDHRKDRLMSVPATHHAPMPAEQDRHASPVTAEAAAILSLVERAARDPSIDLDRMERLIAMGNEARRQAAEREFNAALSRAQAAMPQVFRAATNAHNNSRYARLEDIHAAITPVITAHGFSLSFDTEPCDVAGHYRMVCTVAHAGGHSRQHRADLPSDAAGAQGRANKTALQGFGSTMSYGRRYLTLLIFNVALTNEDNDGQPIKPRAPAGCVTEEEASFLAELAQEVGADLPAFLRHMGVPSLADVPADRYDQAVAALEAKRRRAATPGTGAR</sequence>
<dbReference type="EMBL" id="SRLB01000012">
    <property type="protein sequence ID" value="TGD98077.1"/>
    <property type="molecule type" value="Genomic_DNA"/>
</dbReference>
<gene>
    <name evidence="2" type="ORF">EU555_18190</name>
</gene>
<feature type="compositionally biased region" description="Basic and acidic residues" evidence="1">
    <location>
        <begin position="82"/>
        <end position="92"/>
    </location>
</feature>
<evidence type="ECO:0000313" key="3">
    <source>
        <dbReference type="Proteomes" id="UP000297535"/>
    </source>
</evidence>
<proteinExistence type="predicted"/>
<dbReference type="AlphaFoldDB" id="A0A4Z0NN72"/>
<feature type="compositionally biased region" description="Basic residues" evidence="1">
    <location>
        <begin position="93"/>
        <end position="131"/>
    </location>
</feature>
<evidence type="ECO:0000256" key="1">
    <source>
        <dbReference type="SAM" id="MobiDB-lite"/>
    </source>
</evidence>
<dbReference type="Pfam" id="PF04404">
    <property type="entry name" value="ERF"/>
    <property type="match status" value="1"/>
</dbReference>
<feature type="compositionally biased region" description="Low complexity" evidence="1">
    <location>
        <begin position="58"/>
        <end position="81"/>
    </location>
</feature>
<feature type="region of interest" description="Disordered" evidence="1">
    <location>
        <begin position="1"/>
        <end position="140"/>
    </location>
</feature>
<accession>A0A4Z0NN72</accession>
<reference evidence="2 3" key="1">
    <citation type="submission" date="2019-04" db="EMBL/GenBank/DDBJ databases">
        <authorList>
            <person name="Feng G."/>
            <person name="Zhu H."/>
        </authorList>
    </citation>
    <scope>NUCLEOTIDE SEQUENCE [LARGE SCALE GENOMIC DNA]</scope>
    <source>
        <strain evidence="2 3">6HR-1</strain>
    </source>
</reference>
<keyword evidence="3" id="KW-1185">Reference proteome</keyword>
<evidence type="ECO:0008006" key="4">
    <source>
        <dbReference type="Google" id="ProtNLM"/>
    </source>
</evidence>
<evidence type="ECO:0000313" key="2">
    <source>
        <dbReference type="EMBL" id="TGD98077.1"/>
    </source>
</evidence>
<dbReference type="InterPro" id="IPR007499">
    <property type="entry name" value="ERF_bacteria_virus"/>
</dbReference>